<evidence type="ECO:0000259" key="2">
    <source>
        <dbReference type="Pfam" id="PF24883"/>
    </source>
</evidence>
<evidence type="ECO:0000313" key="3">
    <source>
        <dbReference type="EMBL" id="ORY18231.1"/>
    </source>
</evidence>
<comment type="caution">
    <text evidence="3">The sequence shown here is derived from an EMBL/GenBank/DDBJ whole genome shotgun (WGS) entry which is preliminary data.</text>
</comment>
<name>A0A1Y2A6W8_9PLEO</name>
<keyword evidence="4" id="KW-1185">Reference proteome</keyword>
<gene>
    <name evidence="3" type="ORF">BCR34DRAFT_361684</name>
</gene>
<sequence>MSNGSSSAESKGRWKVWSSALGGSRKAFSEIAHRFTITSATVEGTAATNSTFADMGHGGPLMIEGVDHKTISKLLRGSDNYEKLATRIRANMRQTITHSTQIRRIQTWLGRRSDEINLDNYQRNLDKHHPGTAQWLFQDSRFRGWVASGISNSILWLVGPEGCGKSVLCSLAAKRMRQSAQRPAVVYLFLAFDQPRSEYHLATQIVLQLLNHVVEYQGGVDPEVFSALENQDSSKKLSGIYDLVRILISQCSAVYVFLDGLDEVGSVEKPGKRPQEDDKLDYVKKQLRSTLLFVASLAKSEYRTPVRLWCSSRHTPTINKWMRDMGALELQVNKQAVGADVTQYLNHHVKKSTVEAVSGSYGPEALQQVRTTAGSNFLVVSTLRSMESYTRLPLSNPRTKLSELYQERLDHLCATNSLSIRIISLVAFAKRPLMLKEVQEALAVSRKAFHDRFVVDLNTNDIQLLDGKIIQQDCTPFINVSQLDDGSHSGYLRLSHASIYYFLHGLSQSPISAIGQVHVGPNLLAEVCLKYLFQKRYENTHEDSVQDQSFLGYAAKYWHQHVDETDLDSVLLQISSSFLKSPQFLTLTRYQSLFLDRHFHYTFGDDESETKSQTVNVPQRLSTCADTKSLVKDYQYFVREWGGFLELGTTNSVASGAIEHCFWGALGKHNFLEVQGTLVEKNRSFILEMDTPGGEEEGNDVTSDYCFYERISDDGSRVAVWRMPAQPYDSFSLSFSHESDNLFIEKAATNRPLQITLCFSGNPGTSVVTKLLPDTARRKLLA</sequence>
<dbReference type="EMBL" id="MCFA01000008">
    <property type="protein sequence ID" value="ORY18231.1"/>
    <property type="molecule type" value="Genomic_DNA"/>
</dbReference>
<protein>
    <recommendedName>
        <fullName evidence="2">Nephrocystin 3-like N-terminal domain-containing protein</fullName>
    </recommendedName>
</protein>
<dbReference type="Pfam" id="PF24883">
    <property type="entry name" value="NPHP3_N"/>
    <property type="match status" value="1"/>
</dbReference>
<dbReference type="Proteomes" id="UP000193144">
    <property type="component" value="Unassembled WGS sequence"/>
</dbReference>
<proteinExistence type="predicted"/>
<evidence type="ECO:0000256" key="1">
    <source>
        <dbReference type="ARBA" id="ARBA00022737"/>
    </source>
</evidence>
<dbReference type="InterPro" id="IPR027417">
    <property type="entry name" value="P-loop_NTPase"/>
</dbReference>
<organism evidence="3 4">
    <name type="scientific">Clohesyomyces aquaticus</name>
    <dbReference type="NCBI Taxonomy" id="1231657"/>
    <lineage>
        <taxon>Eukaryota</taxon>
        <taxon>Fungi</taxon>
        <taxon>Dikarya</taxon>
        <taxon>Ascomycota</taxon>
        <taxon>Pezizomycotina</taxon>
        <taxon>Dothideomycetes</taxon>
        <taxon>Pleosporomycetidae</taxon>
        <taxon>Pleosporales</taxon>
        <taxon>Lindgomycetaceae</taxon>
        <taxon>Clohesyomyces</taxon>
    </lineage>
</organism>
<keyword evidence="1" id="KW-0677">Repeat</keyword>
<reference evidence="3 4" key="1">
    <citation type="submission" date="2016-07" db="EMBL/GenBank/DDBJ databases">
        <title>Pervasive Adenine N6-methylation of Active Genes in Fungi.</title>
        <authorList>
            <consortium name="DOE Joint Genome Institute"/>
            <person name="Mondo S.J."/>
            <person name="Dannebaum R.O."/>
            <person name="Kuo R.C."/>
            <person name="Labutti K."/>
            <person name="Haridas S."/>
            <person name="Kuo A."/>
            <person name="Salamov A."/>
            <person name="Ahrendt S.R."/>
            <person name="Lipzen A."/>
            <person name="Sullivan W."/>
            <person name="Andreopoulos W.B."/>
            <person name="Clum A."/>
            <person name="Lindquist E."/>
            <person name="Daum C."/>
            <person name="Ramamoorthy G.K."/>
            <person name="Gryganskyi A."/>
            <person name="Culley D."/>
            <person name="Magnuson J.K."/>
            <person name="James T.Y."/>
            <person name="O'Malley M.A."/>
            <person name="Stajich J.E."/>
            <person name="Spatafora J.W."/>
            <person name="Visel A."/>
            <person name="Grigoriev I.V."/>
        </authorList>
    </citation>
    <scope>NUCLEOTIDE SEQUENCE [LARGE SCALE GENOMIC DNA]</scope>
    <source>
        <strain evidence="3 4">CBS 115471</strain>
    </source>
</reference>
<feature type="domain" description="Nephrocystin 3-like N-terminal" evidence="2">
    <location>
        <begin position="131"/>
        <end position="266"/>
    </location>
</feature>
<dbReference type="Gene3D" id="3.40.50.300">
    <property type="entry name" value="P-loop containing nucleotide triphosphate hydrolases"/>
    <property type="match status" value="1"/>
</dbReference>
<accession>A0A1Y2A6W8</accession>
<dbReference type="AlphaFoldDB" id="A0A1Y2A6W8"/>
<dbReference type="PANTHER" id="PTHR10039">
    <property type="entry name" value="AMELOGENIN"/>
    <property type="match status" value="1"/>
</dbReference>
<dbReference type="OrthoDB" id="21416at2759"/>
<dbReference type="InterPro" id="IPR056884">
    <property type="entry name" value="NPHP3-like_N"/>
</dbReference>
<evidence type="ECO:0000313" key="4">
    <source>
        <dbReference type="Proteomes" id="UP000193144"/>
    </source>
</evidence>
<dbReference type="PANTHER" id="PTHR10039:SF14">
    <property type="entry name" value="NACHT DOMAIN-CONTAINING PROTEIN"/>
    <property type="match status" value="1"/>
</dbReference>